<keyword evidence="5" id="KW-0732">Signal</keyword>
<name>A0A5C3NJM2_9AGAM</name>
<evidence type="ECO:0000259" key="6">
    <source>
        <dbReference type="PROSITE" id="PS51767"/>
    </source>
</evidence>
<dbReference type="PANTHER" id="PTHR47966">
    <property type="entry name" value="BETA-SITE APP-CLEAVING ENZYME, ISOFORM A-RELATED"/>
    <property type="match status" value="1"/>
</dbReference>
<sequence>MARFTALLSLLVIALGATASPVPTSSTATMPIGRRFKTNSEGVAKIVENDRARIAQLKNVANNKATSSKRAEYSFAVTNGAVSYYATVGVGSPATDYTLIVDTGSSNTWVGAYKRYTRTSTSKSTGGRVEVSYGSGEFEGTEYTDRVTLSSNLVITSQSIGVASYSEGFGDGVDGTVSNANTVPTVTDNLYSQGTISADAVGVSFAPTTSESDTNGELTFGGADTTKYTGTLNYVPLTTTEPASYYWGVDQAITYNGETILAETAGIVDTGTTLLYIATDAYDRYVSATGATLDSTTGLLEVSAAQYAALQTLDFNIGGTTYGLTANAQLWPRSLNTYIGGSSGSLYLVVNDIGSNSGEGLDFINGYVFLERFYTVFDTTTSSIGFATTSYTEATTN</sequence>
<dbReference type="InterPro" id="IPR001969">
    <property type="entry name" value="Aspartic_peptidase_AS"/>
</dbReference>
<feature type="domain" description="Peptidase A1" evidence="6">
    <location>
        <begin position="84"/>
        <end position="387"/>
    </location>
</feature>
<feature type="signal peptide" evidence="5">
    <location>
        <begin position="1"/>
        <end position="19"/>
    </location>
</feature>
<dbReference type="PRINTS" id="PR00792">
    <property type="entry name" value="PEPSIN"/>
</dbReference>
<dbReference type="CDD" id="cd05471">
    <property type="entry name" value="pepsin_like"/>
    <property type="match status" value="1"/>
</dbReference>
<evidence type="ECO:0000256" key="5">
    <source>
        <dbReference type="SAM" id="SignalP"/>
    </source>
</evidence>
<feature type="active site" evidence="3">
    <location>
        <position position="269"/>
    </location>
</feature>
<dbReference type="AlphaFoldDB" id="A0A5C3NJM2"/>
<dbReference type="InterPro" id="IPR021109">
    <property type="entry name" value="Peptidase_aspartic_dom_sf"/>
</dbReference>
<dbReference type="InterPro" id="IPR001461">
    <property type="entry name" value="Aspartic_peptidase_A1"/>
</dbReference>
<keyword evidence="4 7" id="KW-0645">Protease</keyword>
<gene>
    <name evidence="7" type="ORF">OE88DRAFT_1285136</name>
</gene>
<keyword evidence="2 4" id="KW-0064">Aspartyl protease</keyword>
<evidence type="ECO:0000256" key="1">
    <source>
        <dbReference type="ARBA" id="ARBA00007447"/>
    </source>
</evidence>
<accession>A0A5C3NJM2</accession>
<keyword evidence="8" id="KW-1185">Reference proteome</keyword>
<evidence type="ECO:0000256" key="4">
    <source>
        <dbReference type="RuleBase" id="RU000454"/>
    </source>
</evidence>
<dbReference type="STRING" id="5364.A0A5C3NJM2"/>
<dbReference type="GO" id="GO:0004190">
    <property type="term" value="F:aspartic-type endopeptidase activity"/>
    <property type="evidence" value="ECO:0007669"/>
    <property type="project" value="UniProtKB-KW"/>
</dbReference>
<dbReference type="InterPro" id="IPR033121">
    <property type="entry name" value="PEPTIDASE_A1"/>
</dbReference>
<dbReference type="SUPFAM" id="SSF50630">
    <property type="entry name" value="Acid proteases"/>
    <property type="match status" value="1"/>
</dbReference>
<dbReference type="PROSITE" id="PS51767">
    <property type="entry name" value="PEPTIDASE_A1"/>
    <property type="match status" value="1"/>
</dbReference>
<organism evidence="7 8">
    <name type="scientific">Heliocybe sulcata</name>
    <dbReference type="NCBI Taxonomy" id="5364"/>
    <lineage>
        <taxon>Eukaryota</taxon>
        <taxon>Fungi</taxon>
        <taxon>Dikarya</taxon>
        <taxon>Basidiomycota</taxon>
        <taxon>Agaricomycotina</taxon>
        <taxon>Agaricomycetes</taxon>
        <taxon>Gloeophyllales</taxon>
        <taxon>Gloeophyllaceae</taxon>
        <taxon>Heliocybe</taxon>
    </lineage>
</organism>
<feature type="chain" id="PRO_5022957289" evidence="5">
    <location>
        <begin position="20"/>
        <end position="397"/>
    </location>
</feature>
<protein>
    <submittedName>
        <fullName evidence="7">Family A1 protease</fullName>
    </submittedName>
</protein>
<dbReference type="OrthoDB" id="660550at2759"/>
<keyword evidence="4" id="KW-0378">Hydrolase</keyword>
<dbReference type="EMBL" id="ML213507">
    <property type="protein sequence ID" value="TFK53811.1"/>
    <property type="molecule type" value="Genomic_DNA"/>
</dbReference>
<proteinExistence type="inferred from homology"/>
<evidence type="ECO:0000313" key="7">
    <source>
        <dbReference type="EMBL" id="TFK53811.1"/>
    </source>
</evidence>
<comment type="similarity">
    <text evidence="1 4">Belongs to the peptidase A1 family.</text>
</comment>
<dbReference type="Gene3D" id="2.40.70.10">
    <property type="entry name" value="Acid Proteases"/>
    <property type="match status" value="2"/>
</dbReference>
<evidence type="ECO:0000256" key="2">
    <source>
        <dbReference type="ARBA" id="ARBA00022750"/>
    </source>
</evidence>
<dbReference type="PANTHER" id="PTHR47966:SF51">
    <property type="entry name" value="BETA-SITE APP-CLEAVING ENZYME, ISOFORM A-RELATED"/>
    <property type="match status" value="1"/>
</dbReference>
<dbReference type="Proteomes" id="UP000305948">
    <property type="component" value="Unassembled WGS sequence"/>
</dbReference>
<reference evidence="7 8" key="1">
    <citation type="journal article" date="2019" name="Nat. Ecol. Evol.">
        <title>Megaphylogeny resolves global patterns of mushroom evolution.</title>
        <authorList>
            <person name="Varga T."/>
            <person name="Krizsan K."/>
            <person name="Foldi C."/>
            <person name="Dima B."/>
            <person name="Sanchez-Garcia M."/>
            <person name="Sanchez-Ramirez S."/>
            <person name="Szollosi G.J."/>
            <person name="Szarkandi J.G."/>
            <person name="Papp V."/>
            <person name="Albert L."/>
            <person name="Andreopoulos W."/>
            <person name="Angelini C."/>
            <person name="Antonin V."/>
            <person name="Barry K.W."/>
            <person name="Bougher N.L."/>
            <person name="Buchanan P."/>
            <person name="Buyck B."/>
            <person name="Bense V."/>
            <person name="Catcheside P."/>
            <person name="Chovatia M."/>
            <person name="Cooper J."/>
            <person name="Damon W."/>
            <person name="Desjardin D."/>
            <person name="Finy P."/>
            <person name="Geml J."/>
            <person name="Haridas S."/>
            <person name="Hughes K."/>
            <person name="Justo A."/>
            <person name="Karasinski D."/>
            <person name="Kautmanova I."/>
            <person name="Kiss B."/>
            <person name="Kocsube S."/>
            <person name="Kotiranta H."/>
            <person name="LaButti K.M."/>
            <person name="Lechner B.E."/>
            <person name="Liimatainen K."/>
            <person name="Lipzen A."/>
            <person name="Lukacs Z."/>
            <person name="Mihaltcheva S."/>
            <person name="Morgado L.N."/>
            <person name="Niskanen T."/>
            <person name="Noordeloos M.E."/>
            <person name="Ohm R.A."/>
            <person name="Ortiz-Santana B."/>
            <person name="Ovrebo C."/>
            <person name="Racz N."/>
            <person name="Riley R."/>
            <person name="Savchenko A."/>
            <person name="Shiryaev A."/>
            <person name="Soop K."/>
            <person name="Spirin V."/>
            <person name="Szebenyi C."/>
            <person name="Tomsovsky M."/>
            <person name="Tulloss R.E."/>
            <person name="Uehling J."/>
            <person name="Grigoriev I.V."/>
            <person name="Vagvolgyi C."/>
            <person name="Papp T."/>
            <person name="Martin F.M."/>
            <person name="Miettinen O."/>
            <person name="Hibbett D.S."/>
            <person name="Nagy L.G."/>
        </authorList>
    </citation>
    <scope>NUCLEOTIDE SEQUENCE [LARGE SCALE GENOMIC DNA]</scope>
    <source>
        <strain evidence="7 8">OMC1185</strain>
    </source>
</reference>
<dbReference type="InterPro" id="IPR034164">
    <property type="entry name" value="Pepsin-like_dom"/>
</dbReference>
<dbReference type="PROSITE" id="PS00141">
    <property type="entry name" value="ASP_PROTEASE"/>
    <property type="match status" value="2"/>
</dbReference>
<dbReference type="Pfam" id="PF00026">
    <property type="entry name" value="Asp"/>
    <property type="match status" value="1"/>
</dbReference>
<feature type="active site" evidence="3">
    <location>
        <position position="102"/>
    </location>
</feature>
<evidence type="ECO:0000313" key="8">
    <source>
        <dbReference type="Proteomes" id="UP000305948"/>
    </source>
</evidence>
<dbReference type="GO" id="GO:0006508">
    <property type="term" value="P:proteolysis"/>
    <property type="evidence" value="ECO:0007669"/>
    <property type="project" value="UniProtKB-KW"/>
</dbReference>
<evidence type="ECO:0000256" key="3">
    <source>
        <dbReference type="PIRSR" id="PIRSR601461-1"/>
    </source>
</evidence>